<comment type="caution">
    <text evidence="1">The sequence shown here is derived from an EMBL/GenBank/DDBJ whole genome shotgun (WGS) entry which is preliminary data.</text>
</comment>
<keyword evidence="2" id="KW-1185">Reference proteome</keyword>
<evidence type="ECO:0000313" key="1">
    <source>
        <dbReference type="EMBL" id="MCR6545464.1"/>
    </source>
</evidence>
<evidence type="ECO:0000313" key="2">
    <source>
        <dbReference type="Proteomes" id="UP001524944"/>
    </source>
</evidence>
<dbReference type="InterPro" id="IPR019712">
    <property type="entry name" value="YtpB-like"/>
</dbReference>
<name>A0ABT1Y3L1_9FIRM</name>
<dbReference type="RefSeq" id="WP_089609259.1">
    <property type="nucleotide sequence ID" value="NZ_CP022121.1"/>
</dbReference>
<dbReference type="Proteomes" id="UP001524944">
    <property type="component" value="Unassembled WGS sequence"/>
</dbReference>
<proteinExistence type="predicted"/>
<organism evidence="1 2">
    <name type="scientific">Dehalobacterium formicoaceticum</name>
    <dbReference type="NCBI Taxonomy" id="51515"/>
    <lineage>
        <taxon>Bacteria</taxon>
        <taxon>Bacillati</taxon>
        <taxon>Bacillota</taxon>
        <taxon>Clostridia</taxon>
        <taxon>Eubacteriales</taxon>
        <taxon>Peptococcaceae</taxon>
        <taxon>Dehalobacterium</taxon>
    </lineage>
</organism>
<accession>A0ABT1Y3L1</accession>
<dbReference type="EMBL" id="JANPWE010000003">
    <property type="protein sequence ID" value="MCR6545464.1"/>
    <property type="molecule type" value="Genomic_DNA"/>
</dbReference>
<gene>
    <name evidence="1" type="ORF">NVS47_08025</name>
</gene>
<protein>
    <submittedName>
        <fullName evidence="1">Tetraprenyl-beta-curcumene synthase family protein</fullName>
    </submittedName>
</protein>
<dbReference type="Pfam" id="PF10776">
    <property type="entry name" value="DUF2600"/>
    <property type="match status" value="1"/>
</dbReference>
<reference evidence="1 2" key="1">
    <citation type="submission" date="2022-08" db="EMBL/GenBank/DDBJ databases">
        <title>Proteogenomics of the novel Dehalobacterium formicoaceticum strain EZ94 highlights a key role of methyltransferases during anaerobic dichloromethane degradation.</title>
        <authorList>
            <person name="Wasmund K."/>
        </authorList>
    </citation>
    <scope>NUCLEOTIDE SEQUENCE [LARGE SCALE GENOMIC DNA]</scope>
    <source>
        <strain evidence="1 2">EZ94</strain>
    </source>
</reference>
<sequence>MNSLLSEGKLIARFIKEIFPLVHHALSRWEEYGAKIPDPVLKTQALASLKNKKFHCQGGSIYALYPKADQARMVSFIVAFQTISDYLDNLCDRTGCEDERSFRQLHLAMKEALEPDLPLSDYYLYYPYQSDGGYLKALVQECRRCLTFFPSYGLAAKEVQFLVSLYTDLQSLKHLGRDIREERLKQWAGPYLKDYPQLSPWEFSAATGSTLGVFMLVAWASQEQRETKEIGEIITVYFPFISALHILLDYFIDQREDLVEGDLNFVSYYEGAEETAERLCYFLKESLVRTSRMRYPIFQDTVVKGLLALYLSDQKVNHPVHQGIAKKLLAQGGWSCQTWYHLCKQLRRYKMI</sequence>